<dbReference type="OrthoDB" id="8525200at2"/>
<dbReference type="STRING" id="404433.BTW07_02135"/>
<organism evidence="1 2">
    <name type="scientific">Salinicola socius</name>
    <dbReference type="NCBI Taxonomy" id="404433"/>
    <lineage>
        <taxon>Bacteria</taxon>
        <taxon>Pseudomonadati</taxon>
        <taxon>Pseudomonadota</taxon>
        <taxon>Gammaproteobacteria</taxon>
        <taxon>Oceanospirillales</taxon>
        <taxon>Halomonadaceae</taxon>
        <taxon>Salinicola</taxon>
    </lineage>
</organism>
<sequence length="246" mass="27914">MSRAQAPEPRQTLDPDRVAEWLAQHTDFFVGREGLLQQLKVPHPHIPGAVSLLERLVHDLRHRAEDAEWRLENLLESARYNEAQYRRTRELVLGLIEAESADALAEALSTQLAERFRTQGIGLWLDAPPACHATPHDTNAWQPPRFALTDDARRRLELLLNEQTSRCTTLNREDWEALLPHCTPPRESGSCAITRLTQGESLGFLLLASHDGEHFRATLDTLFTEYLGEVVSRLLRRTEVTHAGRG</sequence>
<gene>
    <name evidence="1" type="ORF">BTW07_02135</name>
</gene>
<evidence type="ECO:0000313" key="2">
    <source>
        <dbReference type="Proteomes" id="UP000186878"/>
    </source>
</evidence>
<dbReference type="AlphaFoldDB" id="A0A1Q8SWE5"/>
<dbReference type="InterPro" id="IPR007435">
    <property type="entry name" value="DUF484"/>
</dbReference>
<dbReference type="RefSeq" id="WP_075568512.1">
    <property type="nucleotide sequence ID" value="NZ_MSDO01000002.1"/>
</dbReference>
<proteinExistence type="predicted"/>
<dbReference type="PANTHER" id="PTHR38765:SF1">
    <property type="entry name" value="DUF484 DOMAIN-CONTAINING PROTEIN"/>
    <property type="match status" value="1"/>
</dbReference>
<dbReference type="Gene3D" id="3.30.450.40">
    <property type="match status" value="1"/>
</dbReference>
<evidence type="ECO:0000313" key="1">
    <source>
        <dbReference type="EMBL" id="OLO05768.1"/>
    </source>
</evidence>
<keyword evidence="2" id="KW-1185">Reference proteome</keyword>
<dbReference type="PANTHER" id="PTHR38765">
    <property type="entry name" value="DUF484 DOMAIN-CONTAINING PROTEIN"/>
    <property type="match status" value="1"/>
</dbReference>
<dbReference type="InterPro" id="IPR029016">
    <property type="entry name" value="GAF-like_dom_sf"/>
</dbReference>
<accession>A0A1Q8SWE5</accession>
<protein>
    <recommendedName>
        <fullName evidence="3">DUF484 domain-containing protein</fullName>
    </recommendedName>
</protein>
<dbReference type="EMBL" id="MSDO01000002">
    <property type="protein sequence ID" value="OLO05768.1"/>
    <property type="molecule type" value="Genomic_DNA"/>
</dbReference>
<dbReference type="Pfam" id="PF04340">
    <property type="entry name" value="DUF484"/>
    <property type="match status" value="1"/>
</dbReference>
<dbReference type="Proteomes" id="UP000186878">
    <property type="component" value="Unassembled WGS sequence"/>
</dbReference>
<reference evidence="1 2" key="1">
    <citation type="submission" date="2016-12" db="EMBL/GenBank/DDBJ databases">
        <title>Draft genome sequences of strains Salinicola socius SMB35, Salinicola sp. MH3R3-1 and Chromohalobacter sp. SMB17 from the Verkhnekamsk potash mining region of Russia.</title>
        <authorList>
            <person name="Mavrodi D.V."/>
            <person name="Olsson B.E."/>
            <person name="Korsakova E.S."/>
            <person name="Pyankova A."/>
            <person name="Mavrodi O.V."/>
            <person name="Plotnikova E.G."/>
        </authorList>
    </citation>
    <scope>NUCLEOTIDE SEQUENCE [LARGE SCALE GENOMIC DNA]</scope>
    <source>
        <strain evidence="1 2">SMB35</strain>
    </source>
</reference>
<comment type="caution">
    <text evidence="1">The sequence shown here is derived from an EMBL/GenBank/DDBJ whole genome shotgun (WGS) entry which is preliminary data.</text>
</comment>
<name>A0A1Q8SWE5_9GAMM</name>
<evidence type="ECO:0008006" key="3">
    <source>
        <dbReference type="Google" id="ProtNLM"/>
    </source>
</evidence>